<comment type="caution">
    <text evidence="2">The sequence shown here is derived from an EMBL/GenBank/DDBJ whole genome shotgun (WGS) entry which is preliminary data.</text>
</comment>
<evidence type="ECO:0000313" key="2">
    <source>
        <dbReference type="EMBL" id="MCI0129218.1"/>
    </source>
</evidence>
<protein>
    <submittedName>
        <fullName evidence="2">Uncharacterized protein</fullName>
    </submittedName>
</protein>
<evidence type="ECO:0000313" key="3">
    <source>
        <dbReference type="Proteomes" id="UP001156140"/>
    </source>
</evidence>
<evidence type="ECO:0000256" key="1">
    <source>
        <dbReference type="SAM" id="MobiDB-lite"/>
    </source>
</evidence>
<feature type="region of interest" description="Disordered" evidence="1">
    <location>
        <begin position="47"/>
        <end position="71"/>
    </location>
</feature>
<name>A0AA41QRG7_9HYPH</name>
<sequence>MAEKVTFNVLRRHEGDRLYEEGNTREAVAAEVAHLVAAGVLVQVDPSNASKIDPLDHDRNGRKGGTVKAKG</sequence>
<dbReference type="RefSeq" id="WP_281737161.1">
    <property type="nucleotide sequence ID" value="NZ_JAKETQ010000004.1"/>
</dbReference>
<gene>
    <name evidence="2" type="ORF">ML536_20490</name>
</gene>
<organism evidence="2 3">
    <name type="scientific">Paradevosia shaoguanensis</name>
    <dbReference type="NCBI Taxonomy" id="1335043"/>
    <lineage>
        <taxon>Bacteria</taxon>
        <taxon>Pseudomonadati</taxon>
        <taxon>Pseudomonadota</taxon>
        <taxon>Alphaproteobacteria</taxon>
        <taxon>Hyphomicrobiales</taxon>
        <taxon>Devosiaceae</taxon>
        <taxon>Paradevosia</taxon>
    </lineage>
</organism>
<keyword evidence="3" id="KW-1185">Reference proteome</keyword>
<reference evidence="2" key="1">
    <citation type="submission" date="2022-03" db="EMBL/GenBank/DDBJ databases">
        <title>The complete genome sequence of a Methyloterrigena soli.</title>
        <authorList>
            <person name="Zi Z."/>
        </authorList>
    </citation>
    <scope>NUCLEOTIDE SEQUENCE</scope>
    <source>
        <strain evidence="2">M48</strain>
    </source>
</reference>
<dbReference type="EMBL" id="JALAZD010000004">
    <property type="protein sequence ID" value="MCI0129218.1"/>
    <property type="molecule type" value="Genomic_DNA"/>
</dbReference>
<dbReference type="AlphaFoldDB" id="A0AA41QRG7"/>
<proteinExistence type="predicted"/>
<accession>A0AA41QRG7</accession>
<dbReference type="Proteomes" id="UP001156140">
    <property type="component" value="Unassembled WGS sequence"/>
</dbReference>